<evidence type="ECO:0000313" key="7">
    <source>
        <dbReference type="Proteomes" id="UP000647587"/>
    </source>
</evidence>
<dbReference type="Proteomes" id="UP000647587">
    <property type="component" value="Unassembled WGS sequence"/>
</dbReference>
<keyword evidence="7" id="KW-1185">Reference proteome</keyword>
<dbReference type="CDD" id="cd17574">
    <property type="entry name" value="REC_OmpR"/>
    <property type="match status" value="1"/>
</dbReference>
<dbReference type="InterPro" id="IPR001789">
    <property type="entry name" value="Sig_transdc_resp-reg_receiver"/>
</dbReference>
<reference evidence="7" key="1">
    <citation type="journal article" date="2019" name="Int. J. Syst. Evol. Microbiol.">
        <title>The Global Catalogue of Microorganisms (GCM) 10K type strain sequencing project: providing services to taxonomists for standard genome sequencing and annotation.</title>
        <authorList>
            <consortium name="The Broad Institute Genomics Platform"/>
            <consortium name="The Broad Institute Genome Sequencing Center for Infectious Disease"/>
            <person name="Wu L."/>
            <person name="Ma J."/>
        </authorList>
    </citation>
    <scope>NUCLEOTIDE SEQUENCE [LARGE SCALE GENOMIC DNA]</scope>
    <source>
        <strain evidence="7">JCM 30331</strain>
    </source>
</reference>
<sequence>MQRILVVDDDPGITSMLRRGLAYDGYTVNVAGSGEEALEIARTHPPDLVVLDVMMPNMDGLQVLWRLRAEDPQLCVILLTARDAAEDQVGGLEAGADDYVVKPFTFEILRARIRALLRRSEGGTADVLSFGNIVVDVTKHQVWQGEREVILTAQEFKVLRVFVEQPERVMSKSMLLSQAWDPDYDGDDNIVEVYVKQLRQKLEVNDESRVIHTIRGAGYVLRA</sequence>
<protein>
    <submittedName>
        <fullName evidence="6">DNA-binding response regulator</fullName>
    </submittedName>
</protein>
<dbReference type="CDD" id="cd00383">
    <property type="entry name" value="trans_reg_C"/>
    <property type="match status" value="1"/>
</dbReference>
<evidence type="ECO:0000259" key="5">
    <source>
        <dbReference type="PROSITE" id="PS51755"/>
    </source>
</evidence>
<dbReference type="PROSITE" id="PS51755">
    <property type="entry name" value="OMPR_PHOB"/>
    <property type="match status" value="1"/>
</dbReference>
<evidence type="ECO:0000256" key="3">
    <source>
        <dbReference type="PROSITE-ProRule" id="PRU01091"/>
    </source>
</evidence>
<name>A0ABQ2F2F7_9DEIO</name>
<keyword evidence="1 3" id="KW-0238">DNA-binding</keyword>
<comment type="caution">
    <text evidence="6">The sequence shown here is derived from an EMBL/GenBank/DDBJ whole genome shotgun (WGS) entry which is preliminary data.</text>
</comment>
<dbReference type="InterPro" id="IPR036388">
    <property type="entry name" value="WH-like_DNA-bd_sf"/>
</dbReference>
<dbReference type="Gene3D" id="3.40.50.2300">
    <property type="match status" value="1"/>
</dbReference>
<dbReference type="Gene3D" id="1.10.10.10">
    <property type="entry name" value="Winged helix-like DNA-binding domain superfamily/Winged helix DNA-binding domain"/>
    <property type="match status" value="1"/>
</dbReference>
<proteinExistence type="predicted"/>
<evidence type="ECO:0000256" key="1">
    <source>
        <dbReference type="ARBA" id="ARBA00023125"/>
    </source>
</evidence>
<dbReference type="EMBL" id="BMPP01000023">
    <property type="protein sequence ID" value="GGK40528.1"/>
    <property type="molecule type" value="Genomic_DNA"/>
</dbReference>
<dbReference type="RefSeq" id="WP_189011598.1">
    <property type="nucleotide sequence ID" value="NZ_BMPP01000023.1"/>
</dbReference>
<dbReference type="GO" id="GO:0003677">
    <property type="term" value="F:DNA binding"/>
    <property type="evidence" value="ECO:0007669"/>
    <property type="project" value="UniProtKB-KW"/>
</dbReference>
<gene>
    <name evidence="6" type="ORF">GCM10008955_37960</name>
</gene>
<evidence type="ECO:0000256" key="2">
    <source>
        <dbReference type="PROSITE-ProRule" id="PRU00169"/>
    </source>
</evidence>
<feature type="domain" description="Response regulatory" evidence="4">
    <location>
        <begin position="3"/>
        <end position="117"/>
    </location>
</feature>
<dbReference type="PANTHER" id="PTHR48111">
    <property type="entry name" value="REGULATOR OF RPOS"/>
    <property type="match status" value="1"/>
</dbReference>
<keyword evidence="2" id="KW-0597">Phosphoprotein</keyword>
<dbReference type="PANTHER" id="PTHR48111:SF28">
    <property type="entry name" value="TRANSCRIPTIONAL REGULATORY PROTEIN TCRX-RELATED"/>
    <property type="match status" value="1"/>
</dbReference>
<dbReference type="Pfam" id="PF00072">
    <property type="entry name" value="Response_reg"/>
    <property type="match status" value="1"/>
</dbReference>
<evidence type="ECO:0000313" key="6">
    <source>
        <dbReference type="EMBL" id="GGK40528.1"/>
    </source>
</evidence>
<dbReference type="Pfam" id="PF00486">
    <property type="entry name" value="Trans_reg_C"/>
    <property type="match status" value="1"/>
</dbReference>
<dbReference type="SUPFAM" id="SSF52172">
    <property type="entry name" value="CheY-like"/>
    <property type="match status" value="1"/>
</dbReference>
<accession>A0ABQ2F2F7</accession>
<dbReference type="InterPro" id="IPR039420">
    <property type="entry name" value="WalR-like"/>
</dbReference>
<dbReference type="PROSITE" id="PS50110">
    <property type="entry name" value="RESPONSE_REGULATORY"/>
    <property type="match status" value="1"/>
</dbReference>
<feature type="DNA-binding region" description="OmpR/PhoB-type" evidence="3">
    <location>
        <begin position="125"/>
        <end position="223"/>
    </location>
</feature>
<feature type="domain" description="OmpR/PhoB-type" evidence="5">
    <location>
        <begin position="125"/>
        <end position="223"/>
    </location>
</feature>
<dbReference type="InterPro" id="IPR011006">
    <property type="entry name" value="CheY-like_superfamily"/>
</dbReference>
<evidence type="ECO:0000259" key="4">
    <source>
        <dbReference type="PROSITE" id="PS50110"/>
    </source>
</evidence>
<feature type="modified residue" description="4-aspartylphosphate" evidence="2">
    <location>
        <position position="52"/>
    </location>
</feature>
<dbReference type="InterPro" id="IPR001867">
    <property type="entry name" value="OmpR/PhoB-type_DNA-bd"/>
</dbReference>
<dbReference type="SMART" id="SM00862">
    <property type="entry name" value="Trans_reg_C"/>
    <property type="match status" value="1"/>
</dbReference>
<dbReference type="SMART" id="SM00448">
    <property type="entry name" value="REC"/>
    <property type="match status" value="1"/>
</dbReference>
<dbReference type="Gene3D" id="6.10.250.690">
    <property type="match status" value="1"/>
</dbReference>
<organism evidence="6 7">
    <name type="scientific">Deinococcus malanensis</name>
    <dbReference type="NCBI Taxonomy" id="1706855"/>
    <lineage>
        <taxon>Bacteria</taxon>
        <taxon>Thermotogati</taxon>
        <taxon>Deinococcota</taxon>
        <taxon>Deinococci</taxon>
        <taxon>Deinococcales</taxon>
        <taxon>Deinococcaceae</taxon>
        <taxon>Deinococcus</taxon>
    </lineage>
</organism>